<dbReference type="AlphaFoldDB" id="A0AAN4PTB5"/>
<protein>
    <recommendedName>
        <fullName evidence="4">Carrier domain-containing protein</fullName>
    </recommendedName>
</protein>
<keyword evidence="9" id="KW-1185">Reference proteome</keyword>
<evidence type="ECO:0000313" key="9">
    <source>
        <dbReference type="Proteomes" id="UP000465220"/>
    </source>
</evidence>
<gene>
    <name evidence="5" type="ORF">ALT_7322</name>
    <name evidence="7" type="ORF">CNMCM8927_005364</name>
    <name evidence="6" type="ORF">IFM60648_06832</name>
</gene>
<dbReference type="Gene3D" id="1.10.1200.10">
    <property type="entry name" value="ACP-like"/>
    <property type="match status" value="1"/>
</dbReference>
<dbReference type="Proteomes" id="UP000051487">
    <property type="component" value="Unassembled WGS sequence"/>
</dbReference>
<dbReference type="EMBL" id="JAAAPU010000033">
    <property type="protein sequence ID" value="KAF4206115.1"/>
    <property type="molecule type" value="Genomic_DNA"/>
</dbReference>
<reference evidence="5 8" key="1">
    <citation type="submission" date="2015-11" db="EMBL/GenBank/DDBJ databases">
        <title>Aspergillus lentulus strain IFM 54703T.</title>
        <authorList>
            <person name="Kusuya Y."/>
            <person name="Sakai K."/>
            <person name="Kamei K."/>
            <person name="Takahashi H."/>
            <person name="Yaguchi T."/>
        </authorList>
    </citation>
    <scope>NUCLEOTIDE SEQUENCE [LARGE SCALE GENOMIC DNA]</scope>
    <source>
        <strain evidence="5 8">IFM 54703</strain>
    </source>
</reference>
<dbReference type="SUPFAM" id="SSF47336">
    <property type="entry name" value="ACP-like"/>
    <property type="match status" value="1"/>
</dbReference>
<reference evidence="7" key="2">
    <citation type="journal article" date="2020" name="bioRxiv">
        <title>Genomic and phenotypic heterogeneity of clinical isolates of the human pathogens Aspergillus fumigatus, Aspergillus lentulus and Aspergillus fumigatiaffinis.</title>
        <authorList>
            <person name="dos Santos R.A.C."/>
            <person name="Steenwyk J.L."/>
            <person name="Rivero-Menendez O."/>
            <person name="Mead M.E."/>
            <person name="Silva L.P."/>
            <person name="Bastos R.W."/>
            <person name="Alastruey-Izquierdo A."/>
            <person name="Goldman G.H."/>
            <person name="Rokas A."/>
        </authorList>
    </citation>
    <scope>NUCLEOTIDE SEQUENCE</scope>
    <source>
        <strain evidence="7">CNM-CM8927</strain>
    </source>
</reference>
<sequence length="100" mass="10728">MDSSDGSPVATLTLPTLESVAARTESPIVHRAMAFIAAETATELTELSGETAFSSIGVDSLLSLVLAEKFTAEFRLNLRSSLFLDCPTISDLKAWLVDYC</sequence>
<evidence type="ECO:0000256" key="1">
    <source>
        <dbReference type="ARBA" id="ARBA00022450"/>
    </source>
</evidence>
<dbReference type="Proteomes" id="UP000465220">
    <property type="component" value="Unassembled WGS sequence"/>
</dbReference>
<keyword evidence="2" id="KW-0597">Phosphoprotein</keyword>
<organism evidence="5 8">
    <name type="scientific">Aspergillus lentulus</name>
    <dbReference type="NCBI Taxonomy" id="293939"/>
    <lineage>
        <taxon>Eukaryota</taxon>
        <taxon>Fungi</taxon>
        <taxon>Dikarya</taxon>
        <taxon>Ascomycota</taxon>
        <taxon>Pezizomycotina</taxon>
        <taxon>Eurotiomycetes</taxon>
        <taxon>Eurotiomycetidae</taxon>
        <taxon>Eurotiales</taxon>
        <taxon>Aspergillaceae</taxon>
        <taxon>Aspergillus</taxon>
        <taxon>Aspergillus subgen. Fumigati</taxon>
    </lineage>
</organism>
<name>A0AAN4PTB5_ASPLE</name>
<dbReference type="Proteomes" id="UP000649114">
    <property type="component" value="Unassembled WGS sequence"/>
</dbReference>
<feature type="domain" description="Carrier" evidence="4">
    <location>
        <begin position="23"/>
        <end position="100"/>
    </location>
</feature>
<dbReference type="PROSITE" id="PS50075">
    <property type="entry name" value="CARRIER"/>
    <property type="match status" value="1"/>
</dbReference>
<dbReference type="FunFam" id="1.10.1200.10:FF:000011">
    <property type="entry name" value="Sterigmatocystin biosynthesis polyketide synthase"/>
    <property type="match status" value="1"/>
</dbReference>
<evidence type="ECO:0000256" key="3">
    <source>
        <dbReference type="ARBA" id="ARBA00022679"/>
    </source>
</evidence>
<evidence type="ECO:0000256" key="2">
    <source>
        <dbReference type="ARBA" id="ARBA00022553"/>
    </source>
</evidence>
<accession>A0AAN4PTB5</accession>
<evidence type="ECO:0000259" key="4">
    <source>
        <dbReference type="PROSITE" id="PS50075"/>
    </source>
</evidence>
<evidence type="ECO:0000313" key="6">
    <source>
        <dbReference type="EMBL" id="GFF83851.1"/>
    </source>
</evidence>
<keyword evidence="1" id="KW-0596">Phosphopantetheine</keyword>
<reference evidence="6 9" key="3">
    <citation type="submission" date="2020-01" db="EMBL/GenBank/DDBJ databases">
        <title>Draft genome sequence of Aspergillus lentulus IFM 60648.</title>
        <authorList>
            <person name="Takahashi H."/>
            <person name="Yaguchi T."/>
        </authorList>
    </citation>
    <scope>NUCLEOTIDE SEQUENCE [LARGE SCALE GENOMIC DNA]</scope>
    <source>
        <strain evidence="6 9">IFM 60648</strain>
    </source>
</reference>
<reference evidence="7" key="4">
    <citation type="submission" date="2020-04" db="EMBL/GenBank/DDBJ databases">
        <authorList>
            <person name="Santos R.A.C."/>
            <person name="Steenwyk J.L."/>
            <person name="Rivero-Menendez O."/>
            <person name="Mead M.E."/>
            <person name="Silva L.P."/>
            <person name="Bastos R.W."/>
            <person name="Alastruey-Izquierdo A."/>
            <person name="Goldman G.H."/>
            <person name="Rokas A."/>
        </authorList>
    </citation>
    <scope>NUCLEOTIDE SEQUENCE</scope>
    <source>
        <strain evidence="7">CNM-CM8927</strain>
    </source>
</reference>
<dbReference type="InterPro" id="IPR036736">
    <property type="entry name" value="ACP-like_sf"/>
</dbReference>
<comment type="caution">
    <text evidence="5">The sequence shown here is derived from an EMBL/GenBank/DDBJ whole genome shotgun (WGS) entry which is preliminary data.</text>
</comment>
<evidence type="ECO:0000313" key="5">
    <source>
        <dbReference type="EMBL" id="GAQ10001.1"/>
    </source>
</evidence>
<proteinExistence type="predicted"/>
<dbReference type="InterPro" id="IPR009081">
    <property type="entry name" value="PP-bd_ACP"/>
</dbReference>
<dbReference type="Pfam" id="PF00550">
    <property type="entry name" value="PP-binding"/>
    <property type="match status" value="1"/>
</dbReference>
<dbReference type="EMBL" id="BCLY01000013">
    <property type="protein sequence ID" value="GAQ10001.1"/>
    <property type="molecule type" value="Genomic_DNA"/>
</dbReference>
<evidence type="ECO:0000313" key="7">
    <source>
        <dbReference type="EMBL" id="KAF4206115.1"/>
    </source>
</evidence>
<dbReference type="EMBL" id="BLKI01000042">
    <property type="protein sequence ID" value="GFF83851.1"/>
    <property type="molecule type" value="Genomic_DNA"/>
</dbReference>
<dbReference type="GO" id="GO:0016740">
    <property type="term" value="F:transferase activity"/>
    <property type="evidence" value="ECO:0007669"/>
    <property type="project" value="UniProtKB-KW"/>
</dbReference>
<keyword evidence="3" id="KW-0808">Transferase</keyword>
<evidence type="ECO:0000313" key="8">
    <source>
        <dbReference type="Proteomes" id="UP000051487"/>
    </source>
</evidence>